<dbReference type="Proteomes" id="UP000064967">
    <property type="component" value="Chromosome"/>
</dbReference>
<dbReference type="KEGG" id="llu:AKJ09_09074"/>
<sequence length="145" mass="15327">MSTSSSRMPVRAESLPSPPTAFRLVGPAAKNVRDRVAPFRRTFRDDGDAYAVALGTDDALDLTTVARALPDVTSVESGALVVLLPQIVPPPSLAVRVLVALGRGRTVSRALRCSALLAKGYTRIGAGIDPDTRADLVWGYAPTRS</sequence>
<keyword evidence="2" id="KW-1185">Reference proteome</keyword>
<organism evidence="1 2">
    <name type="scientific">Labilithrix luteola</name>
    <dbReference type="NCBI Taxonomy" id="1391654"/>
    <lineage>
        <taxon>Bacteria</taxon>
        <taxon>Pseudomonadati</taxon>
        <taxon>Myxococcota</taxon>
        <taxon>Polyangia</taxon>
        <taxon>Polyangiales</taxon>
        <taxon>Labilitrichaceae</taxon>
        <taxon>Labilithrix</taxon>
    </lineage>
</organism>
<evidence type="ECO:0000313" key="2">
    <source>
        <dbReference type="Proteomes" id="UP000064967"/>
    </source>
</evidence>
<name>A0A0K1Q9E0_9BACT</name>
<gene>
    <name evidence="1" type="ORF">AKJ09_09074</name>
</gene>
<accession>A0A0K1Q9E0</accession>
<evidence type="ECO:0000313" key="1">
    <source>
        <dbReference type="EMBL" id="AKV02411.1"/>
    </source>
</evidence>
<dbReference type="AlphaFoldDB" id="A0A0K1Q9E0"/>
<protein>
    <submittedName>
        <fullName evidence="1">Uncharacterized protein</fullName>
    </submittedName>
</protein>
<dbReference type="EMBL" id="CP012333">
    <property type="protein sequence ID" value="AKV02411.1"/>
    <property type="molecule type" value="Genomic_DNA"/>
</dbReference>
<proteinExistence type="predicted"/>
<dbReference type="RefSeq" id="WP_146653338.1">
    <property type="nucleotide sequence ID" value="NZ_CP012333.1"/>
</dbReference>
<reference evidence="1 2" key="1">
    <citation type="submission" date="2015-08" db="EMBL/GenBank/DDBJ databases">
        <authorList>
            <person name="Babu N.S."/>
            <person name="Beckwith C.J."/>
            <person name="Beseler K.G."/>
            <person name="Brison A."/>
            <person name="Carone J.V."/>
            <person name="Caskin T.P."/>
            <person name="Diamond M."/>
            <person name="Durham M.E."/>
            <person name="Foxe J.M."/>
            <person name="Go M."/>
            <person name="Henderson B.A."/>
            <person name="Jones I.B."/>
            <person name="McGettigan J.A."/>
            <person name="Micheletti S.J."/>
            <person name="Nasrallah M.E."/>
            <person name="Ortiz D."/>
            <person name="Piller C.R."/>
            <person name="Privatt S.R."/>
            <person name="Schneider S.L."/>
            <person name="Sharp S."/>
            <person name="Smith T.C."/>
            <person name="Stanton J.D."/>
            <person name="Ullery H.E."/>
            <person name="Wilson R.J."/>
            <person name="Serrano M.G."/>
            <person name="Buck G."/>
            <person name="Lee V."/>
            <person name="Wang Y."/>
            <person name="Carvalho R."/>
            <person name="Voegtly L."/>
            <person name="Shi R."/>
            <person name="Duckworth R."/>
            <person name="Johnson A."/>
            <person name="Loviza R."/>
            <person name="Walstead R."/>
            <person name="Shah Z."/>
            <person name="Kiflezghi M."/>
            <person name="Wade K."/>
            <person name="Ball S.L."/>
            <person name="Bradley K.W."/>
            <person name="Asai D.J."/>
            <person name="Bowman C.A."/>
            <person name="Russell D.A."/>
            <person name="Pope W.H."/>
            <person name="Jacobs-Sera D."/>
            <person name="Hendrix R.W."/>
            <person name="Hatfull G.F."/>
        </authorList>
    </citation>
    <scope>NUCLEOTIDE SEQUENCE [LARGE SCALE GENOMIC DNA]</scope>
    <source>
        <strain evidence="1 2">DSM 27648</strain>
    </source>
</reference>